<dbReference type="GO" id="GO:0000481">
    <property type="term" value="P:maturation of 5S rRNA"/>
    <property type="evidence" value="ECO:0007669"/>
    <property type="project" value="TreeGrafter"/>
</dbReference>
<gene>
    <name evidence="6" type="ORF">FPE_LOCUS30827</name>
</gene>
<evidence type="ECO:0000313" key="6">
    <source>
        <dbReference type="EMBL" id="CAI9783397.1"/>
    </source>
</evidence>
<dbReference type="InterPro" id="IPR001810">
    <property type="entry name" value="F-box_dom"/>
</dbReference>
<dbReference type="Pfam" id="PF03343">
    <property type="entry name" value="SART-1"/>
    <property type="match status" value="2"/>
</dbReference>
<evidence type="ECO:0000256" key="3">
    <source>
        <dbReference type="ARBA" id="ARBA00023242"/>
    </source>
</evidence>
<keyword evidence="3" id="KW-0539">Nucleus</keyword>
<evidence type="ECO:0000256" key="4">
    <source>
        <dbReference type="SAM" id="MobiDB-lite"/>
    </source>
</evidence>
<proteinExistence type="inferred from homology"/>
<dbReference type="InterPro" id="IPR005011">
    <property type="entry name" value="SNU66/SART1"/>
</dbReference>
<sequence length="1318" mass="151609">MENLPQDVLREILSKLSVKHLCQLKCVSNQWFNLISDSYFKKLYNNRSIKNPRLLLVKESTVGHPSLFGVPLSRTLYISTMDVCTGRVEKVLARDIVGKRYSFIFGHNLVCYEKFMGIAVCNPTTSEIVHLTLPSQLSISYNLGYLRTTNEYKIVHLFKPANHDGGSRAIGFEIITLQDGGPVPGSWRSLANCTLNWKIQDNPIASASVNGAVYWLIYEKAVEGRRIHDKKRIFMLGLENEQFETIEAPREEHSTDVKSTRETEELFELRGFLCLANYSKKSSTMTMFTLKDQQNQTWIKEYVIDVYNLGRHSFRVAGYISLDDDDGNNGEIIIVRTRGRPLVYNTKTMSFRKVGQPNKGNGCYQNLYFDRFFSLGTRYLNNTADYIGRLYCSISLWLVLAMGVDLADSRRERSVEMRDQDDPPMRERWGGGYEDVEENVSDELRESVKYRSKDKSKSSGQKEDKEHRSRDREKSKSEILKETEKENKDLEKERVSSRDRRKEDRDERGKDKTRDKVWDKDADHDKNRDKERDKDRKDRGKEKERDKVLEKDGERVRDKEGVKDKSREKAKDRERTKERGREKEREKHKDRERERDRENDRDRDMGKEAVEREKGKERTREKEKLADQDKERARDRDRSSRKHKDESRDRNKDLEKDGNSRLETNYSHDKHITQEGMDYFDEDNSKVLKSKQSAEAEGARSLQPASELENRILKIREERLKKKSEAGSDLSKIFEEEDNINGESDDEAAPQYYTENLGGVKVLHGLDKVLEGGAVVLTLKDQSILADGDINQEIDMLENVEMGEQKRRNEAYKAAKKKTGIYDDKFNDEPGAEKKILPQYDDPVADEGITLDASGHFTGEAEKKLDELRKRLQGVSASNHVEDLNSTGKISTDYYTQEEMLKFKKPKKKKSLRKKEKMDLDALEAEAISAGLGAEDLGSRNDGRRRNLREEQEKSEAEMRSNAYQSAYSRADQASKALRQGKTHTMKPEEDDAPVFDDDDDELRKSLERARKLALKKQDEKEKFGPQLIAPIATSSANDSTADNRTSGSGEPQENKVVFTEMEEFVWGLQLDEEAQKPESEDVFMDEDVAPSTADQEEKDEGGWTEVEETMKDETPAEEEEEVVPDETIHESAVGKGLAGALKLLKDRGTLKETVEWGGRNMDKKKSKLVGIYDDDKAKEIRIERTDEYGRILTPKEAFRLLSHKFHGKGPGKMKQEKRIRQYHEELKIKQMKNADTPSLSVERMREAQAQLKTPYLVLSGNVKPGQTSDPRSGFATVEKDFTGGLTPMLGDKKVEHFLNMKRKSEPEDSVSHKKPKT</sequence>
<accession>A0AAD2AE25</accession>
<dbReference type="NCBIfam" id="TIGR01640">
    <property type="entry name" value="F_box_assoc_1"/>
    <property type="match status" value="1"/>
</dbReference>
<dbReference type="Pfam" id="PF08268">
    <property type="entry name" value="FBA_3"/>
    <property type="match status" value="1"/>
</dbReference>
<feature type="compositionally biased region" description="Basic and acidic residues" evidence="4">
    <location>
        <begin position="708"/>
        <end position="726"/>
    </location>
</feature>
<feature type="region of interest" description="Disordered" evidence="4">
    <location>
        <begin position="928"/>
        <end position="1056"/>
    </location>
</feature>
<dbReference type="InterPro" id="IPR036047">
    <property type="entry name" value="F-box-like_dom_sf"/>
</dbReference>
<comment type="similarity">
    <text evidence="2">Belongs to the SNU66/SART1 family.</text>
</comment>
<feature type="compositionally biased region" description="Acidic residues" evidence="4">
    <location>
        <begin position="1116"/>
        <end position="1125"/>
    </location>
</feature>
<dbReference type="SMART" id="SM00256">
    <property type="entry name" value="FBOX"/>
    <property type="match status" value="1"/>
</dbReference>
<feature type="compositionally biased region" description="Acidic residues" evidence="4">
    <location>
        <begin position="735"/>
        <end position="748"/>
    </location>
</feature>
<evidence type="ECO:0000256" key="2">
    <source>
        <dbReference type="ARBA" id="ARBA00006076"/>
    </source>
</evidence>
<dbReference type="GO" id="GO:0046540">
    <property type="term" value="C:U4/U6 x U5 tri-snRNP complex"/>
    <property type="evidence" value="ECO:0007669"/>
    <property type="project" value="TreeGrafter"/>
</dbReference>
<dbReference type="InterPro" id="IPR017451">
    <property type="entry name" value="F-box-assoc_interact_dom"/>
</dbReference>
<feature type="domain" description="F-box" evidence="5">
    <location>
        <begin position="1"/>
        <end position="43"/>
    </location>
</feature>
<feature type="compositionally biased region" description="Acidic residues" evidence="4">
    <location>
        <begin position="989"/>
        <end position="1001"/>
    </location>
</feature>
<dbReference type="EMBL" id="OU503054">
    <property type="protein sequence ID" value="CAI9783397.1"/>
    <property type="molecule type" value="Genomic_DNA"/>
</dbReference>
<evidence type="ECO:0000256" key="1">
    <source>
        <dbReference type="ARBA" id="ARBA00004123"/>
    </source>
</evidence>
<dbReference type="Proteomes" id="UP000834106">
    <property type="component" value="Chromosome 19"/>
</dbReference>
<dbReference type="InterPro" id="IPR013187">
    <property type="entry name" value="F-box-assoc_dom_typ3"/>
</dbReference>
<feature type="compositionally biased region" description="Basic and acidic residues" evidence="4">
    <location>
        <begin position="937"/>
        <end position="959"/>
    </location>
</feature>
<name>A0AAD2AE25_9LAMI</name>
<dbReference type="Pfam" id="PF00646">
    <property type="entry name" value="F-box"/>
    <property type="match status" value="1"/>
</dbReference>
<evidence type="ECO:0000259" key="5">
    <source>
        <dbReference type="PROSITE" id="PS50181"/>
    </source>
</evidence>
<dbReference type="CDD" id="cd22157">
    <property type="entry name" value="F-box_AtFBW1-like"/>
    <property type="match status" value="1"/>
</dbReference>
<feature type="compositionally biased region" description="Basic and acidic residues" evidence="4">
    <location>
        <begin position="1002"/>
        <end position="1024"/>
    </location>
</feature>
<keyword evidence="7" id="KW-1185">Reference proteome</keyword>
<comment type="subcellular location">
    <subcellularLocation>
        <location evidence="1">Nucleus</location>
    </subcellularLocation>
</comment>
<dbReference type="PANTHER" id="PTHR14152:SF5">
    <property type="entry name" value="U4_U6.U5 TRI-SNRNP-ASSOCIATED PROTEIN 1"/>
    <property type="match status" value="1"/>
</dbReference>
<protein>
    <recommendedName>
        <fullName evidence="5">F-box domain-containing protein</fullName>
    </recommendedName>
</protein>
<feature type="compositionally biased region" description="Basic and acidic residues" evidence="4">
    <location>
        <begin position="410"/>
        <end position="429"/>
    </location>
</feature>
<feature type="compositionally biased region" description="Polar residues" evidence="4">
    <location>
        <begin position="1033"/>
        <end position="1052"/>
    </location>
</feature>
<evidence type="ECO:0000313" key="7">
    <source>
        <dbReference type="Proteomes" id="UP000834106"/>
    </source>
</evidence>
<feature type="compositionally biased region" description="Acidic residues" evidence="4">
    <location>
        <begin position="1081"/>
        <end position="1100"/>
    </location>
</feature>
<dbReference type="PANTHER" id="PTHR14152">
    <property type="entry name" value="SQUAMOUS CELL CARCINOMA ANTIGEN RECOGNISED BY CYTOTOXIC T LYMPHOCYTES"/>
    <property type="match status" value="1"/>
</dbReference>
<dbReference type="GO" id="GO:0045292">
    <property type="term" value="P:mRNA cis splicing, via spliceosome"/>
    <property type="evidence" value="ECO:0007669"/>
    <property type="project" value="TreeGrafter"/>
</dbReference>
<reference evidence="6" key="1">
    <citation type="submission" date="2023-05" db="EMBL/GenBank/DDBJ databases">
        <authorList>
            <person name="Huff M."/>
        </authorList>
    </citation>
    <scope>NUCLEOTIDE SEQUENCE</scope>
</reference>
<dbReference type="PROSITE" id="PS50181">
    <property type="entry name" value="FBOX"/>
    <property type="match status" value="1"/>
</dbReference>
<feature type="region of interest" description="Disordered" evidence="4">
    <location>
        <begin position="1072"/>
        <end position="1134"/>
    </location>
</feature>
<feature type="region of interest" description="Disordered" evidence="4">
    <location>
        <begin position="410"/>
        <end position="752"/>
    </location>
</feature>
<dbReference type="SUPFAM" id="SSF81383">
    <property type="entry name" value="F-box domain"/>
    <property type="match status" value="1"/>
</dbReference>
<dbReference type="Gene3D" id="1.20.1280.50">
    <property type="match status" value="1"/>
</dbReference>
<feature type="compositionally biased region" description="Basic and acidic residues" evidence="4">
    <location>
        <begin position="442"/>
        <end position="673"/>
    </location>
</feature>
<organism evidence="6 7">
    <name type="scientific">Fraxinus pennsylvanica</name>
    <dbReference type="NCBI Taxonomy" id="56036"/>
    <lineage>
        <taxon>Eukaryota</taxon>
        <taxon>Viridiplantae</taxon>
        <taxon>Streptophyta</taxon>
        <taxon>Embryophyta</taxon>
        <taxon>Tracheophyta</taxon>
        <taxon>Spermatophyta</taxon>
        <taxon>Magnoliopsida</taxon>
        <taxon>eudicotyledons</taxon>
        <taxon>Gunneridae</taxon>
        <taxon>Pentapetalae</taxon>
        <taxon>asterids</taxon>
        <taxon>lamiids</taxon>
        <taxon>Lamiales</taxon>
        <taxon>Oleaceae</taxon>
        <taxon>Oleeae</taxon>
        <taxon>Fraxinus</taxon>
    </lineage>
</organism>